<dbReference type="KEGG" id="dla:I6G47_09695"/>
<name>A0A7T2YW94_9BURK</name>
<evidence type="ECO:0000313" key="1">
    <source>
        <dbReference type="EMBL" id="QPS83312.1"/>
    </source>
</evidence>
<gene>
    <name evidence="1" type="ORF">I6G47_09695</name>
</gene>
<organism evidence="1 2">
    <name type="scientific">Delftia lacustris</name>
    <dbReference type="NCBI Taxonomy" id="558537"/>
    <lineage>
        <taxon>Bacteria</taxon>
        <taxon>Pseudomonadati</taxon>
        <taxon>Pseudomonadota</taxon>
        <taxon>Betaproteobacteria</taxon>
        <taxon>Burkholderiales</taxon>
        <taxon>Comamonadaceae</taxon>
        <taxon>Delftia</taxon>
    </lineage>
</organism>
<evidence type="ECO:0000313" key="2">
    <source>
        <dbReference type="Proteomes" id="UP000595064"/>
    </source>
</evidence>
<dbReference type="RefSeq" id="WP_016452991.1">
    <property type="nucleotide sequence ID" value="NZ_CP065748.1"/>
</dbReference>
<keyword evidence="2" id="KW-1185">Reference proteome</keyword>
<dbReference type="AlphaFoldDB" id="A0A7T2YW94"/>
<reference evidence="1 2" key="1">
    <citation type="submission" date="2020-12" db="EMBL/GenBank/DDBJ databases">
        <title>FDA dAtabase for Regulatory Grade micrObial Sequences (FDA-ARGOS): Supporting development and validation of Infectious Disease Dx tests.</title>
        <authorList>
            <person name="Sproer C."/>
            <person name="Gronow S."/>
            <person name="Severitt S."/>
            <person name="Schroder I."/>
            <person name="Tallon L."/>
            <person name="Sadzewicz L."/>
            <person name="Zhao X."/>
            <person name="Boylan J."/>
            <person name="Ott S."/>
            <person name="Bowen H."/>
            <person name="Vavikolanu K."/>
            <person name="Mehta A."/>
            <person name="Aluvathingal J."/>
            <person name="Nadendla S."/>
            <person name="Lowell S."/>
            <person name="Myers T."/>
            <person name="Yan Y."/>
            <person name="Sichtig H."/>
        </authorList>
    </citation>
    <scope>NUCLEOTIDE SEQUENCE [LARGE SCALE GENOMIC DNA]</scope>
    <source>
        <strain evidence="1 2">FDAARGOS_890</strain>
    </source>
</reference>
<dbReference type="EMBL" id="CP065748">
    <property type="protein sequence ID" value="QPS83312.1"/>
    <property type="molecule type" value="Genomic_DNA"/>
</dbReference>
<proteinExistence type="predicted"/>
<sequence>MTATRVTMPSIPLTSSAFAYRDSRCTDVAATIARAHQQRCMVPTDQGDTDLVLAPLPRRRVRAGAPAMPQYPTGVLPCARS</sequence>
<protein>
    <submittedName>
        <fullName evidence="1">Uncharacterized protein</fullName>
    </submittedName>
</protein>
<accession>A0A7T2YW94</accession>
<dbReference type="Proteomes" id="UP000595064">
    <property type="component" value="Chromosome"/>
</dbReference>